<evidence type="ECO:0000256" key="5">
    <source>
        <dbReference type="ARBA" id="ARBA00023136"/>
    </source>
</evidence>
<dbReference type="Gene3D" id="2.60.40.10">
    <property type="entry name" value="Immunoglobulins"/>
    <property type="match status" value="3"/>
</dbReference>
<evidence type="ECO:0000256" key="8">
    <source>
        <dbReference type="SAM" id="Phobius"/>
    </source>
</evidence>
<dbReference type="GeneID" id="108271885"/>
<dbReference type="InterPro" id="IPR003961">
    <property type="entry name" value="FN3_dom"/>
</dbReference>
<evidence type="ECO:0000256" key="9">
    <source>
        <dbReference type="SAM" id="SignalP"/>
    </source>
</evidence>
<dbReference type="KEGG" id="ipu:108271885"/>
<dbReference type="GO" id="GO:0004896">
    <property type="term" value="F:cytokine receptor activity"/>
    <property type="evidence" value="ECO:0007669"/>
    <property type="project" value="TreeGrafter"/>
</dbReference>
<evidence type="ECO:0000256" key="7">
    <source>
        <dbReference type="ARBA" id="ARBA00023180"/>
    </source>
</evidence>
<reference evidence="11" key="1">
    <citation type="journal article" date="2016" name="Nat. Commun.">
        <title>The channel catfish genome sequence provides insights into the evolution of scale formation in teleosts.</title>
        <authorList>
            <person name="Liu Z."/>
            <person name="Liu S."/>
            <person name="Yao J."/>
            <person name="Bao L."/>
            <person name="Zhang J."/>
            <person name="Li Y."/>
            <person name="Jiang C."/>
            <person name="Sun L."/>
            <person name="Wang R."/>
            <person name="Zhang Y."/>
            <person name="Zhou T."/>
            <person name="Zeng Q."/>
            <person name="Fu Q."/>
            <person name="Gao S."/>
            <person name="Li N."/>
            <person name="Koren S."/>
            <person name="Jiang Y."/>
            <person name="Zimin A."/>
            <person name="Xu P."/>
            <person name="Phillippy A.M."/>
            <person name="Geng X."/>
            <person name="Song L."/>
            <person name="Sun F."/>
            <person name="Li C."/>
            <person name="Wang X."/>
            <person name="Chen A."/>
            <person name="Jin Y."/>
            <person name="Yuan Z."/>
            <person name="Yang Y."/>
            <person name="Tan S."/>
            <person name="Peatman E."/>
            <person name="Lu J."/>
            <person name="Qin Z."/>
            <person name="Dunham R."/>
            <person name="Li Z."/>
            <person name="Sonstegard T."/>
            <person name="Feng J."/>
            <person name="Danzmann R.G."/>
            <person name="Schroeder S."/>
            <person name="Scheffler B."/>
            <person name="Duke M.V."/>
            <person name="Ballard L."/>
            <person name="Kucuktas H."/>
            <person name="Kaltenboeck L."/>
            <person name="Liu H."/>
            <person name="Armbruster J."/>
            <person name="Xie Y."/>
            <person name="Kirby M.L."/>
            <person name="Tian Y."/>
            <person name="Flanagan M.E."/>
            <person name="Mu W."/>
            <person name="Waldbieser G.C."/>
        </authorList>
    </citation>
    <scope>NUCLEOTIDE SEQUENCE [LARGE SCALE GENOMIC DNA]</scope>
    <source>
        <strain evidence="11">SDA103</strain>
    </source>
</reference>
<keyword evidence="2 8" id="KW-0812">Transmembrane</keyword>
<evidence type="ECO:0000313" key="11">
    <source>
        <dbReference type="Proteomes" id="UP000221080"/>
    </source>
</evidence>
<evidence type="ECO:0000259" key="10">
    <source>
        <dbReference type="PROSITE" id="PS50853"/>
    </source>
</evidence>
<feature type="domain" description="Fibronectin type-III" evidence="10">
    <location>
        <begin position="323"/>
        <end position="416"/>
    </location>
</feature>
<dbReference type="PANTHER" id="PTHR23037">
    <property type="entry name" value="CYTOKINE RECEPTOR"/>
    <property type="match status" value="1"/>
</dbReference>
<dbReference type="SUPFAM" id="SSF49265">
    <property type="entry name" value="Fibronectin type III"/>
    <property type="match status" value="3"/>
</dbReference>
<evidence type="ECO:0000256" key="3">
    <source>
        <dbReference type="ARBA" id="ARBA00022729"/>
    </source>
</evidence>
<dbReference type="InterPro" id="IPR015152">
    <property type="entry name" value="Growth/epo_recpt_lig-bind"/>
</dbReference>
<dbReference type="Proteomes" id="UP000221080">
    <property type="component" value="Chromosome 11"/>
</dbReference>
<dbReference type="RefSeq" id="XP_017335289.1">
    <property type="nucleotide sequence ID" value="XM_017479800.3"/>
</dbReference>
<feature type="chain" id="PRO_5012880995" evidence="9">
    <location>
        <begin position="21"/>
        <end position="618"/>
    </location>
</feature>
<evidence type="ECO:0000313" key="12">
    <source>
        <dbReference type="RefSeq" id="XP_017335289.1"/>
    </source>
</evidence>
<dbReference type="PANTHER" id="PTHR23037:SF34">
    <property type="entry name" value="THROMBOPOIETIN RECEPTOR ISOFORM X1"/>
    <property type="match status" value="1"/>
</dbReference>
<dbReference type="GO" id="GO:0009897">
    <property type="term" value="C:external side of plasma membrane"/>
    <property type="evidence" value="ECO:0007669"/>
    <property type="project" value="TreeGrafter"/>
</dbReference>
<name>A0A2D0RXR2_ICTPU</name>
<protein>
    <submittedName>
        <fullName evidence="12">Thrombopoietin receptor</fullName>
    </submittedName>
</protein>
<accession>A0A2D0RXR2</accession>
<evidence type="ECO:0000256" key="6">
    <source>
        <dbReference type="ARBA" id="ARBA00023170"/>
    </source>
</evidence>
<feature type="domain" description="Fibronectin type-III" evidence="10">
    <location>
        <begin position="131"/>
        <end position="226"/>
    </location>
</feature>
<keyword evidence="3 9" id="KW-0732">Signal</keyword>
<evidence type="ECO:0000256" key="2">
    <source>
        <dbReference type="ARBA" id="ARBA00022692"/>
    </source>
</evidence>
<keyword evidence="5 8" id="KW-0472">Membrane</keyword>
<feature type="signal peptide" evidence="9">
    <location>
        <begin position="1"/>
        <end position="20"/>
    </location>
</feature>
<sequence>MDLQITYSILFFCLTVQVNCNPHLSKQDVALLAAEPYPACFTRTFSDFTCFWEAPMGKSYDFLYQIEDDAESRCNISQQDSAEGKILHVCVFPDTDVHIFAYTQVRVVDKDSNTTVYNRTLHVEDNCLFNPPSNVFLDYTGKAGQILVKWPAPTEHKDHVQYELRYTSKALQDTVKLKKGSSCEHTLLSLVPGQPCTVQIRSKFSFADTGGHWSDWTPSVTVTVPQTAADIELMCHTSDLRQVRCQWNKERYGYASLHYRQTDRNIWGNWKTCENSNASASQCVLCGDECTMFQVYLTATFGLLNQTFYMDVFRMNNSIKTGPPGGLIGELIGERLCLRWICPLPQISDHLMYQVRYQLQEESKWKYFTVHNSSTSICLDVQASGQYTIQIQASPNGSFYSGNWSAWSKPFTKQLNSKAGLLFIALVPFGLLIISVVLFSSSSRYVSKIKKFLWPPVPNLNDVLDNFLKDIDGQHWELNGSIKQSDDDTPASVLEIMSEKEAQVMKKPSWPPNCTHFPQYQLVMDNNMEYAVPGLEMIREYVILKSSHDISSLTGNDYVYGLNALSDPLEGNICCYSSLCSDTFSSSTTTTILNHSYLQAEVGSLSTITNHYTNLENQ</sequence>
<dbReference type="OrthoDB" id="8608526at2759"/>
<dbReference type="CDD" id="cd00063">
    <property type="entry name" value="FN3"/>
    <property type="match status" value="1"/>
</dbReference>
<dbReference type="Pfam" id="PF09067">
    <property type="entry name" value="EpoR_lig-bind"/>
    <property type="match status" value="1"/>
</dbReference>
<evidence type="ECO:0000256" key="1">
    <source>
        <dbReference type="ARBA" id="ARBA00004479"/>
    </source>
</evidence>
<dbReference type="InterPro" id="IPR013783">
    <property type="entry name" value="Ig-like_fold"/>
</dbReference>
<gene>
    <name evidence="12" type="primary">mpl</name>
</gene>
<comment type="subcellular location">
    <subcellularLocation>
        <location evidence="1">Membrane</location>
        <topology evidence="1">Single-pass type I membrane protein</topology>
    </subcellularLocation>
</comment>
<dbReference type="OMA" id="HGPTYQG"/>
<dbReference type="STRING" id="7998.ENSIPUP00000008204"/>
<keyword evidence="7" id="KW-0325">Glycoprotein</keyword>
<feature type="transmembrane region" description="Helical" evidence="8">
    <location>
        <begin position="419"/>
        <end position="441"/>
    </location>
</feature>
<keyword evidence="11" id="KW-1185">Reference proteome</keyword>
<dbReference type="CTD" id="4352"/>
<evidence type="ECO:0000256" key="4">
    <source>
        <dbReference type="ARBA" id="ARBA00022989"/>
    </source>
</evidence>
<reference evidence="12" key="2">
    <citation type="submission" date="2025-08" db="UniProtKB">
        <authorList>
            <consortium name="RefSeq"/>
        </authorList>
    </citation>
    <scope>IDENTIFICATION</scope>
    <source>
        <tissue evidence="12">Blood</tissue>
    </source>
</reference>
<dbReference type="AlphaFoldDB" id="A0A2D0RXR2"/>
<organism evidence="11 12">
    <name type="scientific">Ictalurus punctatus</name>
    <name type="common">Channel catfish</name>
    <name type="synonym">Silurus punctatus</name>
    <dbReference type="NCBI Taxonomy" id="7998"/>
    <lineage>
        <taxon>Eukaryota</taxon>
        <taxon>Metazoa</taxon>
        <taxon>Chordata</taxon>
        <taxon>Craniata</taxon>
        <taxon>Vertebrata</taxon>
        <taxon>Euteleostomi</taxon>
        <taxon>Actinopterygii</taxon>
        <taxon>Neopterygii</taxon>
        <taxon>Teleostei</taxon>
        <taxon>Ostariophysi</taxon>
        <taxon>Siluriformes</taxon>
        <taxon>Ictaluridae</taxon>
        <taxon>Ictalurus</taxon>
    </lineage>
</organism>
<keyword evidence="6 12" id="KW-0675">Receptor</keyword>
<keyword evidence="4 8" id="KW-1133">Transmembrane helix</keyword>
<dbReference type="PROSITE" id="PS50853">
    <property type="entry name" value="FN3"/>
    <property type="match status" value="2"/>
</dbReference>
<dbReference type="InterPro" id="IPR036116">
    <property type="entry name" value="FN3_sf"/>
</dbReference>
<proteinExistence type="predicted"/>